<dbReference type="SUPFAM" id="SSF51735">
    <property type="entry name" value="NAD(P)-binding Rossmann-fold domains"/>
    <property type="match status" value="1"/>
</dbReference>
<dbReference type="FunFam" id="3.40.50.720:FF:000085">
    <property type="entry name" value="Dihydroflavonol reductase"/>
    <property type="match status" value="1"/>
</dbReference>
<dbReference type="Pfam" id="PF01370">
    <property type="entry name" value="Epimerase"/>
    <property type="match status" value="1"/>
</dbReference>
<organism evidence="5 6">
    <name type="scientific">Manihot esculenta</name>
    <name type="common">Cassava</name>
    <name type="synonym">Jatropha manihot</name>
    <dbReference type="NCBI Taxonomy" id="3983"/>
    <lineage>
        <taxon>Eukaryota</taxon>
        <taxon>Viridiplantae</taxon>
        <taxon>Streptophyta</taxon>
        <taxon>Embryophyta</taxon>
        <taxon>Tracheophyta</taxon>
        <taxon>Spermatophyta</taxon>
        <taxon>Magnoliopsida</taxon>
        <taxon>eudicotyledons</taxon>
        <taxon>Gunneridae</taxon>
        <taxon>Pentapetalae</taxon>
        <taxon>rosids</taxon>
        <taxon>fabids</taxon>
        <taxon>Malpighiales</taxon>
        <taxon>Euphorbiaceae</taxon>
        <taxon>Crotonoideae</taxon>
        <taxon>Manihoteae</taxon>
        <taxon>Manihot</taxon>
    </lineage>
</organism>
<protein>
    <recommendedName>
        <fullName evidence="4">NAD-dependent epimerase/dehydratase domain-containing protein</fullName>
    </recommendedName>
</protein>
<reference evidence="6" key="1">
    <citation type="journal article" date="2016" name="Nat. Biotechnol.">
        <title>Sequencing wild and cultivated cassava and related species reveals extensive interspecific hybridization and genetic diversity.</title>
        <authorList>
            <person name="Bredeson J.V."/>
            <person name="Lyons J.B."/>
            <person name="Prochnik S.E."/>
            <person name="Wu G.A."/>
            <person name="Ha C.M."/>
            <person name="Edsinger-Gonzales E."/>
            <person name="Grimwood J."/>
            <person name="Schmutz J."/>
            <person name="Rabbi I.Y."/>
            <person name="Egesi C."/>
            <person name="Nauluvula P."/>
            <person name="Lebot V."/>
            <person name="Ndunguru J."/>
            <person name="Mkamilo G."/>
            <person name="Bart R.S."/>
            <person name="Setter T.L."/>
            <person name="Gleadow R.M."/>
            <person name="Kulakow P."/>
            <person name="Ferguson M.E."/>
            <person name="Rounsley S."/>
            <person name="Rokhsar D.S."/>
        </authorList>
    </citation>
    <scope>NUCLEOTIDE SEQUENCE [LARGE SCALE GENOMIC DNA]</scope>
    <source>
        <strain evidence="6">cv. AM560-2</strain>
    </source>
</reference>
<feature type="domain" description="NAD-dependent epimerase/dehydratase" evidence="4">
    <location>
        <begin position="114"/>
        <end position="350"/>
    </location>
</feature>
<proteinExistence type="inferred from homology"/>
<dbReference type="InterPro" id="IPR050425">
    <property type="entry name" value="NAD(P)_dehydrat-like"/>
</dbReference>
<evidence type="ECO:0000259" key="4">
    <source>
        <dbReference type="Pfam" id="PF01370"/>
    </source>
</evidence>
<dbReference type="STRING" id="3983.A0A2C9VRG9"/>
<keyword evidence="1" id="KW-0521">NADP</keyword>
<dbReference type="InterPro" id="IPR036291">
    <property type="entry name" value="NAD(P)-bd_dom_sf"/>
</dbReference>
<dbReference type="Gene3D" id="3.40.50.720">
    <property type="entry name" value="NAD(P)-binding Rossmann-like Domain"/>
    <property type="match status" value="1"/>
</dbReference>
<evidence type="ECO:0000256" key="2">
    <source>
        <dbReference type="ARBA" id="ARBA00023002"/>
    </source>
</evidence>
<name>A0A2C9VRG9_MANES</name>
<dbReference type="CDD" id="cd08958">
    <property type="entry name" value="FR_SDR_e"/>
    <property type="match status" value="1"/>
</dbReference>
<dbReference type="Proteomes" id="UP000091857">
    <property type="component" value="Chromosome 6"/>
</dbReference>
<keyword evidence="6" id="KW-1185">Reference proteome</keyword>
<evidence type="ECO:0000313" key="5">
    <source>
        <dbReference type="EMBL" id="OAY48505.1"/>
    </source>
</evidence>
<evidence type="ECO:0000256" key="3">
    <source>
        <dbReference type="ARBA" id="ARBA00023445"/>
    </source>
</evidence>
<dbReference type="EMBL" id="CM004392">
    <property type="protein sequence ID" value="OAY48505.1"/>
    <property type="molecule type" value="Genomic_DNA"/>
</dbReference>
<keyword evidence="2" id="KW-0560">Oxidoreductase</keyword>
<comment type="caution">
    <text evidence="5">The sequence shown here is derived from an EMBL/GenBank/DDBJ whole genome shotgun (WGS) entry which is preliminary data.</text>
</comment>
<comment type="similarity">
    <text evidence="3">Belongs to the NAD(P)-dependent epimerase/dehydratase family. Dihydroflavonol-4-reductase subfamily.</text>
</comment>
<evidence type="ECO:0000256" key="1">
    <source>
        <dbReference type="ARBA" id="ARBA00022857"/>
    </source>
</evidence>
<sequence>MSVDYLILCDVAVPTPAPNKLPVPLTSRAKSSPNYCLRPCTRKHSVITVGTRPRCHSLGGLLYNSSLKRRQTFSKLRSCSCGRLPNKQDQLQVEERGEENREKTEMSSGAGKIVCVTGASGYIASWLVKLLLARGYTVKASVRDPNDPKKTEHLRALEGAEERLQLFKANLLEEGSFDAAVEGCECVFHTASPFYLDVQNPQAELIDPALKGTLNVLNSCAKVPSVRRVVLTSSMAAVAYNGKPRTPEVIVDETWFSDPDFCKESKLWYVVSKTLAEDSAWKFAKEKGIDLVSINPAMVIGPLLQPTLNTSAAAILSLIKGANTFPNATFGWVNVKDVANAHIQAFEIPSASGRYCLVEKVAHCSEVVKILLELYPDFQLPEKCADDKPYVPTYQVSKEKAESLGIDFIPLNVSLQETVESLKEKGFVIF</sequence>
<dbReference type="InterPro" id="IPR001509">
    <property type="entry name" value="Epimerase_deHydtase"/>
</dbReference>
<gene>
    <name evidence="5" type="ORF">MANES_06G162900v8</name>
</gene>
<accession>A0A2C9VRG9</accession>
<dbReference type="Gramene" id="Manes.06G162900.1.v8.1">
    <property type="protein sequence ID" value="Manes.06G162900.1.v8.1.CDS"/>
    <property type="gene ID" value="Manes.06G162900.v8.1"/>
</dbReference>
<dbReference type="PANTHER" id="PTHR10366">
    <property type="entry name" value="NAD DEPENDENT EPIMERASE/DEHYDRATASE"/>
    <property type="match status" value="1"/>
</dbReference>
<dbReference type="AlphaFoldDB" id="A0A2C9VRG9"/>
<evidence type="ECO:0000313" key="6">
    <source>
        <dbReference type="Proteomes" id="UP000091857"/>
    </source>
</evidence>
<dbReference type="PANTHER" id="PTHR10366:SF852">
    <property type="entry name" value="CINNAMOYL-COA REDUCTASE CAD2"/>
    <property type="match status" value="1"/>
</dbReference>
<dbReference type="GO" id="GO:0016616">
    <property type="term" value="F:oxidoreductase activity, acting on the CH-OH group of donors, NAD or NADP as acceptor"/>
    <property type="evidence" value="ECO:0000318"/>
    <property type="project" value="GO_Central"/>
</dbReference>